<feature type="region of interest" description="Disordered" evidence="1">
    <location>
        <begin position="47"/>
        <end position="79"/>
    </location>
</feature>
<accession>A0A2T7PS41</accession>
<keyword evidence="4" id="KW-1185">Reference proteome</keyword>
<keyword evidence="2" id="KW-1133">Transmembrane helix</keyword>
<dbReference type="AlphaFoldDB" id="A0A2T7PS41"/>
<evidence type="ECO:0000256" key="2">
    <source>
        <dbReference type="SAM" id="Phobius"/>
    </source>
</evidence>
<keyword evidence="2" id="KW-0472">Membrane</keyword>
<keyword evidence="2" id="KW-0812">Transmembrane</keyword>
<dbReference type="OrthoDB" id="428346at2759"/>
<feature type="transmembrane region" description="Helical" evidence="2">
    <location>
        <begin position="7"/>
        <end position="26"/>
    </location>
</feature>
<evidence type="ECO:0000313" key="3">
    <source>
        <dbReference type="EMBL" id="PVD36241.1"/>
    </source>
</evidence>
<dbReference type="STRING" id="400727.A0A2T7PS41"/>
<dbReference type="Proteomes" id="UP000245119">
    <property type="component" value="Linkage Group LG2"/>
</dbReference>
<proteinExistence type="predicted"/>
<sequence length="531" mass="60124">MKPTLKKLAAVVVISTTMTFVLHFYLVSVPGNGKSVVTPVSELPNGKVKQRAGRRPERAAADTVVEDRRGRETRRRPGENSHVLDNVVDHVVEKGTAQLRPRGEPKINDTDKTFDHKVRSGREVVKRLKEANQGNSVTNRPAVRRFRDSESTAVNKSSGLTQRPVIARGTRMTATRNKQQDKVAIETRPSAGKHLRNATNLKQNISSVRGLPQQSVGKRNNTRAGSKYLIYLCDSRKPCGGWGDRQRGIVNTYLLANVTSRRFGINMTFPCDVRQFFQPKDVNWTISEAEVAGKSVRVIDAVDSGTFQHVLLTIDFNEVYPEDVVFLRTNVEHYWPIRSNVFYKKLLPPWAQHGRPEMFRRGWSILMNPTKHMQDHVHYVLQECSFFNKTSPFVCAHVRIGISKSNPRDSEKRNDIMSLGALWEFVGKYIKNGSHFFLATDSSDVREHSRKMFHAAHHDTGGRILHVDKQGLNKDACLGFESALLDQLVLLHCDILVTTNSMFSYRAALIRGTNNGLYHFDKGKLQPRVLH</sequence>
<protein>
    <submittedName>
        <fullName evidence="3">Uncharacterized protein</fullName>
    </submittedName>
</protein>
<dbReference type="Gene3D" id="3.40.50.11350">
    <property type="match status" value="1"/>
</dbReference>
<evidence type="ECO:0000256" key="1">
    <source>
        <dbReference type="SAM" id="MobiDB-lite"/>
    </source>
</evidence>
<name>A0A2T7PS41_POMCA</name>
<dbReference type="EMBL" id="PZQS01000002">
    <property type="protein sequence ID" value="PVD36241.1"/>
    <property type="molecule type" value="Genomic_DNA"/>
</dbReference>
<organism evidence="3 4">
    <name type="scientific">Pomacea canaliculata</name>
    <name type="common">Golden apple snail</name>
    <dbReference type="NCBI Taxonomy" id="400727"/>
    <lineage>
        <taxon>Eukaryota</taxon>
        <taxon>Metazoa</taxon>
        <taxon>Spiralia</taxon>
        <taxon>Lophotrochozoa</taxon>
        <taxon>Mollusca</taxon>
        <taxon>Gastropoda</taxon>
        <taxon>Caenogastropoda</taxon>
        <taxon>Architaenioglossa</taxon>
        <taxon>Ampullarioidea</taxon>
        <taxon>Ampullariidae</taxon>
        <taxon>Pomacea</taxon>
    </lineage>
</organism>
<gene>
    <name evidence="3" type="ORF">C0Q70_03219</name>
</gene>
<comment type="caution">
    <text evidence="3">The sequence shown here is derived from an EMBL/GenBank/DDBJ whole genome shotgun (WGS) entry which is preliminary data.</text>
</comment>
<evidence type="ECO:0000313" key="4">
    <source>
        <dbReference type="Proteomes" id="UP000245119"/>
    </source>
</evidence>
<reference evidence="3 4" key="1">
    <citation type="submission" date="2018-04" db="EMBL/GenBank/DDBJ databases">
        <title>The genome of golden apple snail Pomacea canaliculata provides insight into stress tolerance and invasive adaptation.</title>
        <authorList>
            <person name="Liu C."/>
            <person name="Liu B."/>
            <person name="Ren Y."/>
            <person name="Zhang Y."/>
            <person name="Wang H."/>
            <person name="Li S."/>
            <person name="Jiang F."/>
            <person name="Yin L."/>
            <person name="Zhang G."/>
            <person name="Qian W."/>
            <person name="Fan W."/>
        </authorList>
    </citation>
    <scope>NUCLEOTIDE SEQUENCE [LARGE SCALE GENOMIC DNA]</scope>
    <source>
        <strain evidence="3">SZHN2017</strain>
        <tissue evidence="3">Muscle</tissue>
    </source>
</reference>
<feature type="compositionally biased region" description="Basic and acidic residues" evidence="1">
    <location>
        <begin position="54"/>
        <end position="79"/>
    </location>
</feature>